<evidence type="ECO:0000313" key="3">
    <source>
        <dbReference type="Proteomes" id="UP000765509"/>
    </source>
</evidence>
<feature type="region of interest" description="Disordered" evidence="1">
    <location>
        <begin position="59"/>
        <end position="84"/>
    </location>
</feature>
<sequence>MLEESHVAVLDCQLPLSEDTCGVRKMGPLGWISQFLSALLLMLVLVTDSKQREVARWTNAGGPIPAGGRQIHSSPEVPISKSNTEGVVKRIRQISNSPPNPDAQGNDELDGEEVEVVLNSSGNQSSTLPSQPASKRFQSQLVPSTPRNFQPVLSTIPPLSPSPSTARPALISTIKQSPIPQPRNSPIVTSKQLQLGAISSRKREDQLPLPFIADQVFQKRERWPIQVTREDPNM</sequence>
<comment type="caution">
    <text evidence="2">The sequence shown here is derived from an EMBL/GenBank/DDBJ whole genome shotgun (WGS) entry which is preliminary data.</text>
</comment>
<accession>A0A9Q3C7Y5</accession>
<reference evidence="2" key="1">
    <citation type="submission" date="2021-03" db="EMBL/GenBank/DDBJ databases">
        <title>Draft genome sequence of rust myrtle Austropuccinia psidii MF-1, a brazilian biotype.</title>
        <authorList>
            <person name="Quecine M.C."/>
            <person name="Pachon D.M.R."/>
            <person name="Bonatelli M.L."/>
            <person name="Correr F.H."/>
            <person name="Franceschini L.M."/>
            <person name="Leite T.F."/>
            <person name="Margarido G.R.A."/>
            <person name="Almeida C.A."/>
            <person name="Ferrarezi J.A."/>
            <person name="Labate C.A."/>
        </authorList>
    </citation>
    <scope>NUCLEOTIDE SEQUENCE</scope>
    <source>
        <strain evidence="2">MF-1</strain>
    </source>
</reference>
<protein>
    <submittedName>
        <fullName evidence="2">Uncharacterized protein</fullName>
    </submittedName>
</protein>
<dbReference type="AlphaFoldDB" id="A0A9Q3C7Y5"/>
<keyword evidence="3" id="KW-1185">Reference proteome</keyword>
<evidence type="ECO:0000256" key="1">
    <source>
        <dbReference type="SAM" id="MobiDB-lite"/>
    </source>
</evidence>
<dbReference type="EMBL" id="AVOT02004971">
    <property type="protein sequence ID" value="MBW0477906.1"/>
    <property type="molecule type" value="Genomic_DNA"/>
</dbReference>
<gene>
    <name evidence="2" type="ORF">O181_017621</name>
</gene>
<evidence type="ECO:0000313" key="2">
    <source>
        <dbReference type="EMBL" id="MBW0477906.1"/>
    </source>
</evidence>
<name>A0A9Q3C7Y5_9BASI</name>
<dbReference type="Proteomes" id="UP000765509">
    <property type="component" value="Unassembled WGS sequence"/>
</dbReference>
<proteinExistence type="predicted"/>
<organism evidence="2 3">
    <name type="scientific">Austropuccinia psidii MF-1</name>
    <dbReference type="NCBI Taxonomy" id="1389203"/>
    <lineage>
        <taxon>Eukaryota</taxon>
        <taxon>Fungi</taxon>
        <taxon>Dikarya</taxon>
        <taxon>Basidiomycota</taxon>
        <taxon>Pucciniomycotina</taxon>
        <taxon>Pucciniomycetes</taxon>
        <taxon>Pucciniales</taxon>
        <taxon>Sphaerophragmiaceae</taxon>
        <taxon>Austropuccinia</taxon>
    </lineage>
</organism>